<keyword evidence="3" id="KW-0328">Glycosyltransferase</keyword>
<dbReference type="GO" id="GO:0016763">
    <property type="term" value="F:pentosyltransferase activity"/>
    <property type="evidence" value="ECO:0007669"/>
    <property type="project" value="UniProtKB-ARBA"/>
</dbReference>
<evidence type="ECO:0000256" key="4">
    <source>
        <dbReference type="ARBA" id="ARBA00022679"/>
    </source>
</evidence>
<evidence type="ECO:0000256" key="1">
    <source>
        <dbReference type="ARBA" id="ARBA00004323"/>
    </source>
</evidence>
<comment type="subcellular location">
    <subcellularLocation>
        <location evidence="1">Golgi apparatus membrane</location>
        <topology evidence="1">Single-pass type II membrane protein</topology>
    </subcellularLocation>
</comment>
<dbReference type="GO" id="GO:0000139">
    <property type="term" value="C:Golgi membrane"/>
    <property type="evidence" value="ECO:0007669"/>
    <property type="project" value="UniProtKB-SubCell"/>
</dbReference>
<gene>
    <name evidence="7" type="ORF">CB5_LOCUS21607</name>
</gene>
<dbReference type="AlphaFoldDB" id="A0A6V7Q6C8"/>
<dbReference type="InterPro" id="IPR007657">
    <property type="entry name" value="Glycosyltransferase_61"/>
</dbReference>
<dbReference type="PANTHER" id="PTHR20961">
    <property type="entry name" value="GLYCOSYLTRANSFERASE"/>
    <property type="match status" value="1"/>
</dbReference>
<comment type="pathway">
    <text evidence="2">Glycan metabolism.</text>
</comment>
<keyword evidence="5" id="KW-0325">Glycoprotein</keyword>
<reference evidence="7" key="1">
    <citation type="submission" date="2020-07" db="EMBL/GenBank/DDBJ databases">
        <authorList>
            <person name="Lin J."/>
        </authorList>
    </citation>
    <scope>NUCLEOTIDE SEQUENCE</scope>
</reference>
<dbReference type="InterPro" id="IPR049625">
    <property type="entry name" value="Glyco_transf_61_cat"/>
</dbReference>
<name>A0A6V7Q6C8_ANACO</name>
<evidence type="ECO:0000259" key="6">
    <source>
        <dbReference type="Pfam" id="PF04577"/>
    </source>
</evidence>
<dbReference type="EMBL" id="LR862133">
    <property type="protein sequence ID" value="CAD1838396.1"/>
    <property type="molecule type" value="Genomic_DNA"/>
</dbReference>
<dbReference type="PANTHER" id="PTHR20961:SF23">
    <property type="entry name" value="OS06G0475400 PROTEIN"/>
    <property type="match status" value="1"/>
</dbReference>
<evidence type="ECO:0000256" key="2">
    <source>
        <dbReference type="ARBA" id="ARBA00004881"/>
    </source>
</evidence>
<organism evidence="7">
    <name type="scientific">Ananas comosus var. bracteatus</name>
    <name type="common">red pineapple</name>
    <dbReference type="NCBI Taxonomy" id="296719"/>
    <lineage>
        <taxon>Eukaryota</taxon>
        <taxon>Viridiplantae</taxon>
        <taxon>Streptophyta</taxon>
        <taxon>Embryophyta</taxon>
        <taxon>Tracheophyta</taxon>
        <taxon>Spermatophyta</taxon>
        <taxon>Magnoliopsida</taxon>
        <taxon>Liliopsida</taxon>
        <taxon>Poales</taxon>
        <taxon>Bromeliaceae</taxon>
        <taxon>Bromelioideae</taxon>
        <taxon>Ananas</taxon>
    </lineage>
</organism>
<evidence type="ECO:0000313" key="7">
    <source>
        <dbReference type="EMBL" id="CAD1838396.1"/>
    </source>
</evidence>
<accession>A0A6V7Q6C8</accession>
<feature type="domain" description="Glycosyltransferase 61 catalytic" evidence="6">
    <location>
        <begin position="153"/>
        <end position="255"/>
    </location>
</feature>
<proteinExistence type="predicted"/>
<keyword evidence="4" id="KW-0808">Transferase</keyword>
<protein>
    <recommendedName>
        <fullName evidence="6">Glycosyltransferase 61 catalytic domain-containing protein</fullName>
    </recommendedName>
</protein>
<sequence length="286" mass="32872">MSLPEITNPEPQEWKTRVRTSKHLNRLGFVTIKSLRGPSEAPPCTVRHDVPAVVFELSVLTGNIWHDFNNVIIRLYLTSRRFNGEVQFLITNLKPWFVKKYSVILKKLSRYEIIDFDRNKEIHCYPRALIGFGGIAIFGILPNLPPKGYTMLDFRLFIREAYSLPKDVPLSYRDKPEKKPRLMLINRGETRRLLNIKEVAKSAEELGFEVVVVEPKRDLNVTKIAKAVDSFDALMGVHGAGLTNMIFLRTNAAMIQVVPTGNWSHRREVLRLAREGNEIARCRVHD</sequence>
<dbReference type="Pfam" id="PF04577">
    <property type="entry name" value="Glyco_transf_61"/>
    <property type="match status" value="1"/>
</dbReference>
<evidence type="ECO:0000256" key="3">
    <source>
        <dbReference type="ARBA" id="ARBA00022676"/>
    </source>
</evidence>
<evidence type="ECO:0000256" key="5">
    <source>
        <dbReference type="ARBA" id="ARBA00023180"/>
    </source>
</evidence>